<dbReference type="Pfam" id="PF00082">
    <property type="entry name" value="Peptidase_S8"/>
    <property type="match status" value="1"/>
</dbReference>
<protein>
    <submittedName>
        <fullName evidence="8">S8 family serine peptidase</fullName>
    </submittedName>
</protein>
<dbReference type="EMBL" id="JANUGW010000007">
    <property type="protein sequence ID" value="MCS0582283.1"/>
    <property type="molecule type" value="Genomic_DNA"/>
</dbReference>
<feature type="active site" description="Charge relay system" evidence="5">
    <location>
        <position position="179"/>
    </location>
</feature>
<evidence type="ECO:0000259" key="7">
    <source>
        <dbReference type="Pfam" id="PF00082"/>
    </source>
</evidence>
<feature type="signal peptide" evidence="6">
    <location>
        <begin position="1"/>
        <end position="23"/>
    </location>
</feature>
<feature type="chain" id="PRO_5045484659" evidence="6">
    <location>
        <begin position="24"/>
        <end position="440"/>
    </location>
</feature>
<dbReference type="InterPro" id="IPR015500">
    <property type="entry name" value="Peptidase_S8_subtilisin-rel"/>
</dbReference>
<name>A0ABT1ZQT1_9BURK</name>
<keyword evidence="4 5" id="KW-0720">Serine protease</keyword>
<reference evidence="8 9" key="1">
    <citation type="submission" date="2022-08" db="EMBL/GenBank/DDBJ databases">
        <title>Reclassification of Massilia species as members of the genera Telluria, Duganella, Pseudoduganella, Mokoshia gen. nov. and Zemynaea gen. nov. using orthogonal and non-orthogonal genome-based approaches.</title>
        <authorList>
            <person name="Bowman J.P."/>
        </authorList>
    </citation>
    <scope>NUCLEOTIDE SEQUENCE [LARGE SCALE GENOMIC DNA]</scope>
    <source>
        <strain evidence="8 9">JCM 31316</strain>
    </source>
</reference>
<dbReference type="RefSeq" id="WP_258816861.1">
    <property type="nucleotide sequence ID" value="NZ_JANUGW010000007.1"/>
</dbReference>
<comment type="caution">
    <text evidence="8">The sequence shown here is derived from an EMBL/GenBank/DDBJ whole genome shotgun (WGS) entry which is preliminary data.</text>
</comment>
<evidence type="ECO:0000256" key="1">
    <source>
        <dbReference type="ARBA" id="ARBA00011073"/>
    </source>
</evidence>
<dbReference type="PANTHER" id="PTHR43806:SF11">
    <property type="entry name" value="CEREVISIN-RELATED"/>
    <property type="match status" value="1"/>
</dbReference>
<dbReference type="InterPro" id="IPR023827">
    <property type="entry name" value="Peptidase_S8_Asp-AS"/>
</dbReference>
<evidence type="ECO:0000256" key="3">
    <source>
        <dbReference type="ARBA" id="ARBA00022801"/>
    </source>
</evidence>
<dbReference type="PROSITE" id="PS00137">
    <property type="entry name" value="SUBTILASE_HIS"/>
    <property type="match status" value="1"/>
</dbReference>
<feature type="active site" description="Charge relay system" evidence="5">
    <location>
        <position position="210"/>
    </location>
</feature>
<evidence type="ECO:0000256" key="2">
    <source>
        <dbReference type="ARBA" id="ARBA00022670"/>
    </source>
</evidence>
<evidence type="ECO:0000313" key="8">
    <source>
        <dbReference type="EMBL" id="MCS0582283.1"/>
    </source>
</evidence>
<keyword evidence="9" id="KW-1185">Reference proteome</keyword>
<keyword evidence="3 5" id="KW-0378">Hydrolase</keyword>
<organism evidence="8 9">
    <name type="scientific">Massilia pinisoli</name>
    <dbReference type="NCBI Taxonomy" id="1772194"/>
    <lineage>
        <taxon>Bacteria</taxon>
        <taxon>Pseudomonadati</taxon>
        <taxon>Pseudomonadota</taxon>
        <taxon>Betaproteobacteria</taxon>
        <taxon>Burkholderiales</taxon>
        <taxon>Oxalobacteraceae</taxon>
        <taxon>Telluria group</taxon>
        <taxon>Massilia</taxon>
    </lineage>
</organism>
<gene>
    <name evidence="8" type="ORF">NX784_11825</name>
</gene>
<dbReference type="PRINTS" id="PR00723">
    <property type="entry name" value="SUBTILISIN"/>
</dbReference>
<evidence type="ECO:0000256" key="6">
    <source>
        <dbReference type="SAM" id="SignalP"/>
    </source>
</evidence>
<dbReference type="PROSITE" id="PS00136">
    <property type="entry name" value="SUBTILASE_ASP"/>
    <property type="match status" value="1"/>
</dbReference>
<sequence>MNHRHAGVLARLLALCAALCALACVVPRASADAPDARPAAQSGRQVLVMLRMPSPHFRPDGAYGGGYTDDGTRAARRRVARELAAAYGLRVVDDWPMPAIGIDCFVMEEAQAGRAAPVDRLLDALAHDPRVEWAQAIQEYRGLDAGDPLLPVQPAARAWQLTSLHRASTGRGVTVAVVDSGIDETHPDLAGQVKLRRNFVDTYPDAAEAHGTAVAGIIAAREGNGVGIAGIAPDARLLALRACWETEGPPARCNSFTLGKAINFALMSDARVINMSLGGPRDRLLQALLDAALARGVTLVGAADPNQPDGGFPASHPGVIAVASDTQPAPPPGSLRAPGTDVPTSLPGARWGMVSGSSYAAAHVAGLAALMLQVRPDSSPARLKADIDSGARIVPAVLASGPRQAGSIDACAAVARAAGTCLCLCPSTATTASLPAPRPH</sequence>
<dbReference type="Gene3D" id="3.40.50.200">
    <property type="entry name" value="Peptidase S8/S53 domain"/>
    <property type="match status" value="1"/>
</dbReference>
<dbReference type="InterPro" id="IPR022398">
    <property type="entry name" value="Peptidase_S8_His-AS"/>
</dbReference>
<dbReference type="InterPro" id="IPR050131">
    <property type="entry name" value="Peptidase_S8_subtilisin-like"/>
</dbReference>
<proteinExistence type="inferred from homology"/>
<dbReference type="InterPro" id="IPR000209">
    <property type="entry name" value="Peptidase_S8/S53_dom"/>
</dbReference>
<keyword evidence="6" id="KW-0732">Signal</keyword>
<feature type="domain" description="Peptidase S8/S53" evidence="7">
    <location>
        <begin position="170"/>
        <end position="386"/>
    </location>
</feature>
<evidence type="ECO:0000313" key="9">
    <source>
        <dbReference type="Proteomes" id="UP001204151"/>
    </source>
</evidence>
<feature type="active site" description="Charge relay system" evidence="5">
    <location>
        <position position="358"/>
    </location>
</feature>
<keyword evidence="2 5" id="KW-0645">Protease</keyword>
<evidence type="ECO:0000256" key="5">
    <source>
        <dbReference type="PROSITE-ProRule" id="PRU01240"/>
    </source>
</evidence>
<comment type="similarity">
    <text evidence="1 5">Belongs to the peptidase S8 family.</text>
</comment>
<dbReference type="PANTHER" id="PTHR43806">
    <property type="entry name" value="PEPTIDASE S8"/>
    <property type="match status" value="1"/>
</dbReference>
<accession>A0ABT1ZQT1</accession>
<evidence type="ECO:0000256" key="4">
    <source>
        <dbReference type="ARBA" id="ARBA00022825"/>
    </source>
</evidence>
<dbReference type="InterPro" id="IPR036852">
    <property type="entry name" value="Peptidase_S8/S53_dom_sf"/>
</dbReference>
<dbReference type="SUPFAM" id="SSF52743">
    <property type="entry name" value="Subtilisin-like"/>
    <property type="match status" value="1"/>
</dbReference>
<dbReference type="Proteomes" id="UP001204151">
    <property type="component" value="Unassembled WGS sequence"/>
</dbReference>
<dbReference type="PROSITE" id="PS51892">
    <property type="entry name" value="SUBTILASE"/>
    <property type="match status" value="1"/>
</dbReference>